<accession>A0ABY5AUQ2</accession>
<reference evidence="2" key="1">
    <citation type="submission" date="2022-06" db="EMBL/GenBank/DDBJ databases">
        <title>Genome sequence of Phormidium yuhuli AB48 isolated from an industrial photobioreactor environment.</title>
        <authorList>
            <person name="Qiu Y."/>
            <person name="Noonan A.J.C."/>
            <person name="Dofher K."/>
            <person name="Koch M."/>
            <person name="Kieft B."/>
            <person name="Lin X."/>
            <person name="Ziels R.M."/>
            <person name="Hallam S.J."/>
        </authorList>
    </citation>
    <scope>NUCLEOTIDE SEQUENCE</scope>
    <source>
        <strain evidence="2">AB48</strain>
    </source>
</reference>
<dbReference type="Gene3D" id="3.30.70.1900">
    <property type="match status" value="1"/>
</dbReference>
<name>A0ABY5AUQ2_9CYAN</name>
<evidence type="ECO:0000313" key="3">
    <source>
        <dbReference type="Proteomes" id="UP001056708"/>
    </source>
</evidence>
<dbReference type="RefSeq" id="WP_252663891.1">
    <property type="nucleotide sequence ID" value="NZ_CP098611.1"/>
</dbReference>
<evidence type="ECO:0000313" key="2">
    <source>
        <dbReference type="EMBL" id="USR91863.1"/>
    </source>
</evidence>
<organism evidence="2 3">
    <name type="scientific">Phormidium yuhuli AB48</name>
    <dbReference type="NCBI Taxonomy" id="2940671"/>
    <lineage>
        <taxon>Bacteria</taxon>
        <taxon>Bacillati</taxon>
        <taxon>Cyanobacteriota</taxon>
        <taxon>Cyanophyceae</taxon>
        <taxon>Oscillatoriophycideae</taxon>
        <taxon>Oscillatoriales</taxon>
        <taxon>Oscillatoriaceae</taxon>
        <taxon>Phormidium</taxon>
        <taxon>Phormidium yuhuli</taxon>
    </lineage>
</organism>
<sequence length="267" mass="30634">MLIRSHWTLTPSETAVLPRSYHLELVKQLHERLGLDMGGQQTPSLTFSGFIGSATRTSEFVTFHPENPYHLSLSGLSETTSKAIFNLDLGDTLEFLGSQFQVCDRHHDITSYDQLYTELIANEPEPERQFNLKFLTPTSFSQKRIYLPLPVPRLLVQSWLDRWNEFGPVYLGSYDLLDYLEEAIALKYHNIRSTRFQVYRSFVTGFVGEITLQIPQRTDPLISQVANLLVHYSNFCGTGVKTRLGMGYSQYQPRQHPSDCKETSKDC</sequence>
<dbReference type="Pfam" id="PF10040">
    <property type="entry name" value="CRISPR_Cas6"/>
    <property type="match status" value="1"/>
</dbReference>
<dbReference type="InterPro" id="IPR019267">
    <property type="entry name" value="CRISPR-assoc_Cas6_C"/>
</dbReference>
<proteinExistence type="predicted"/>
<dbReference type="CDD" id="cd21141">
    <property type="entry name" value="Cas6_III-like"/>
    <property type="match status" value="1"/>
</dbReference>
<evidence type="ECO:0000259" key="1">
    <source>
        <dbReference type="Pfam" id="PF10040"/>
    </source>
</evidence>
<dbReference type="EMBL" id="CP098611">
    <property type="protein sequence ID" value="USR91863.1"/>
    <property type="molecule type" value="Genomic_DNA"/>
</dbReference>
<dbReference type="Proteomes" id="UP001056708">
    <property type="component" value="Chromosome"/>
</dbReference>
<feature type="domain" description="CRISPR-associated protein Cas6 C-terminal" evidence="1">
    <location>
        <begin position="132"/>
        <end position="248"/>
    </location>
</feature>
<keyword evidence="3" id="KW-1185">Reference proteome</keyword>
<gene>
    <name evidence="2" type="primary">cas6</name>
    <name evidence="2" type="ORF">NEA10_03800</name>
</gene>
<protein>
    <submittedName>
        <fullName evidence="2">CRISPR system precrRNA processing endoribonuclease RAMP protein Cas6</fullName>
    </submittedName>
</protein>